<proteinExistence type="predicted"/>
<dbReference type="PROSITE" id="PS50977">
    <property type="entry name" value="HTH_TETR_2"/>
    <property type="match status" value="1"/>
</dbReference>
<feature type="DNA-binding region" description="H-T-H motif" evidence="2">
    <location>
        <begin position="34"/>
        <end position="53"/>
    </location>
</feature>
<evidence type="ECO:0000313" key="5">
    <source>
        <dbReference type="Proteomes" id="UP000486534"/>
    </source>
</evidence>
<evidence type="ECO:0000259" key="3">
    <source>
        <dbReference type="PROSITE" id="PS50977"/>
    </source>
</evidence>
<dbReference type="Gene3D" id="1.10.357.10">
    <property type="entry name" value="Tetracycline Repressor, domain 2"/>
    <property type="match status" value="1"/>
</dbReference>
<reference evidence="4 5" key="1">
    <citation type="submission" date="2019-10" db="EMBL/GenBank/DDBJ databases">
        <title>Pseudomonas dajingensis sp. nov., isolated from the profound head ulcers of farmed Murray cod (Maccullochella peelii peelii).</title>
        <authorList>
            <person name="Liu Y."/>
        </authorList>
    </citation>
    <scope>NUCLEOTIDE SEQUENCE [LARGE SCALE GENOMIC DNA]</scope>
    <source>
        <strain evidence="4 5">MC042</strain>
    </source>
</reference>
<dbReference type="InterPro" id="IPR050109">
    <property type="entry name" value="HTH-type_TetR-like_transc_reg"/>
</dbReference>
<organism evidence="4 5">
    <name type="scientific">Pseudomonas piscis</name>
    <dbReference type="NCBI Taxonomy" id="2614538"/>
    <lineage>
        <taxon>Bacteria</taxon>
        <taxon>Pseudomonadati</taxon>
        <taxon>Pseudomonadota</taxon>
        <taxon>Gammaproteobacteria</taxon>
        <taxon>Pseudomonadales</taxon>
        <taxon>Pseudomonadaceae</taxon>
        <taxon>Pseudomonas</taxon>
    </lineage>
</organism>
<dbReference type="InterPro" id="IPR009057">
    <property type="entry name" value="Homeodomain-like_sf"/>
</dbReference>
<comment type="caution">
    <text evidence="4">The sequence shown here is derived from an EMBL/GenBank/DDBJ whole genome shotgun (WGS) entry which is preliminary data.</text>
</comment>
<evidence type="ECO:0000256" key="2">
    <source>
        <dbReference type="PROSITE-ProRule" id="PRU00335"/>
    </source>
</evidence>
<feature type="domain" description="HTH tetR-type" evidence="3">
    <location>
        <begin position="11"/>
        <end position="71"/>
    </location>
</feature>
<name>A0A7X1PM97_9PSED</name>
<dbReference type="GO" id="GO:0000976">
    <property type="term" value="F:transcription cis-regulatory region binding"/>
    <property type="evidence" value="ECO:0007669"/>
    <property type="project" value="TreeGrafter"/>
</dbReference>
<dbReference type="EMBL" id="WHUV01000002">
    <property type="protein sequence ID" value="MQA54397.1"/>
    <property type="molecule type" value="Genomic_DNA"/>
</dbReference>
<dbReference type="InterPro" id="IPR036271">
    <property type="entry name" value="Tet_transcr_reg_TetR-rel_C_sf"/>
</dbReference>
<dbReference type="InterPro" id="IPR001647">
    <property type="entry name" value="HTH_TetR"/>
</dbReference>
<dbReference type="Proteomes" id="UP000486534">
    <property type="component" value="Unassembled WGS sequence"/>
</dbReference>
<gene>
    <name evidence="4" type="ORF">GDH07_13865</name>
</gene>
<dbReference type="SUPFAM" id="SSF46689">
    <property type="entry name" value="Homeodomain-like"/>
    <property type="match status" value="1"/>
</dbReference>
<protein>
    <submittedName>
        <fullName evidence="4">TetR family transcriptional regulator</fullName>
    </submittedName>
</protein>
<evidence type="ECO:0000313" key="4">
    <source>
        <dbReference type="EMBL" id="MQA54397.1"/>
    </source>
</evidence>
<keyword evidence="1 2" id="KW-0238">DNA-binding</keyword>
<dbReference type="GO" id="GO:0003700">
    <property type="term" value="F:DNA-binding transcription factor activity"/>
    <property type="evidence" value="ECO:0007669"/>
    <property type="project" value="TreeGrafter"/>
</dbReference>
<dbReference type="PANTHER" id="PTHR30055">
    <property type="entry name" value="HTH-TYPE TRANSCRIPTIONAL REGULATOR RUTR"/>
    <property type="match status" value="1"/>
</dbReference>
<evidence type="ECO:0000256" key="1">
    <source>
        <dbReference type="ARBA" id="ARBA00023125"/>
    </source>
</evidence>
<dbReference type="PRINTS" id="PR00455">
    <property type="entry name" value="HTHTETR"/>
</dbReference>
<dbReference type="RefSeq" id="WP_152897906.1">
    <property type="nucleotide sequence ID" value="NZ_WHUV01000002.1"/>
</dbReference>
<accession>A0A7X1PM97</accession>
<sequence length="200" mass="22645">MARTRNEQLHEQRREQILLAAARVFKEKGFHGARTEDICQRAGMSAGAVFRYFRDKREIIDAIVEIEIERYTNQIRQLLSKEGLHALARISAEELLAELHSGELDLSLDSWLEVTRGNQHGRMIEMDQRMRIELGELLATGQREGWIRPELSPLGTAGLVFSLFSGLWLELSLGLAIDANQAATALGDFVRTYLLTPQSQ</sequence>
<dbReference type="Pfam" id="PF00440">
    <property type="entry name" value="TetR_N"/>
    <property type="match status" value="1"/>
</dbReference>
<dbReference type="AlphaFoldDB" id="A0A7X1PM97"/>
<dbReference type="SUPFAM" id="SSF48498">
    <property type="entry name" value="Tetracyclin repressor-like, C-terminal domain"/>
    <property type="match status" value="1"/>
</dbReference>
<dbReference type="PANTHER" id="PTHR30055:SF226">
    <property type="entry name" value="HTH-TYPE TRANSCRIPTIONAL REGULATOR PKSA"/>
    <property type="match status" value="1"/>
</dbReference>